<sequence length="95" mass="9991">MKMTKPNSAETVALQALAWLAGNEELLPVFQGASGAGADDLRNGATDPAFLGSVLDFVMMDDVWVVAFCDSAGLSYDAPMRARAALPGGEQVNWT</sequence>
<evidence type="ECO:0000313" key="1">
    <source>
        <dbReference type="EMBL" id="KEJ98159.1"/>
    </source>
</evidence>
<dbReference type="Pfam" id="PF12096">
    <property type="entry name" value="DUF3572"/>
    <property type="match status" value="1"/>
</dbReference>
<evidence type="ECO:0000313" key="2">
    <source>
        <dbReference type="Proteomes" id="UP000027746"/>
    </source>
</evidence>
<accession>A0A073J892</accession>
<dbReference type="Proteomes" id="UP000027746">
    <property type="component" value="Unassembled WGS sequence"/>
</dbReference>
<organism evidence="1 2">
    <name type="scientific">Pseudosulfitobacter pseudonitzschiae</name>
    <dbReference type="NCBI Taxonomy" id="1402135"/>
    <lineage>
        <taxon>Bacteria</taxon>
        <taxon>Pseudomonadati</taxon>
        <taxon>Pseudomonadota</taxon>
        <taxon>Alphaproteobacteria</taxon>
        <taxon>Rhodobacterales</taxon>
        <taxon>Roseobacteraceae</taxon>
        <taxon>Pseudosulfitobacter</taxon>
    </lineage>
</organism>
<reference evidence="1 2" key="1">
    <citation type="submission" date="2014-01" db="EMBL/GenBank/DDBJ databases">
        <title>Sulfitobacter sp. H3 (MCCC 1A00686) Genome Sequencing.</title>
        <authorList>
            <person name="Lai Q."/>
            <person name="Hong Z."/>
        </authorList>
    </citation>
    <scope>NUCLEOTIDE SEQUENCE [LARGE SCALE GENOMIC DNA]</scope>
    <source>
        <strain evidence="1 2">H3</strain>
    </source>
</reference>
<gene>
    <name evidence="1" type="ORF">SUH3_03960</name>
</gene>
<comment type="caution">
    <text evidence="1">The sequence shown here is derived from an EMBL/GenBank/DDBJ whole genome shotgun (WGS) entry which is preliminary data.</text>
</comment>
<dbReference type="EMBL" id="JAMD01000001">
    <property type="protein sequence ID" value="KEJ98159.1"/>
    <property type="molecule type" value="Genomic_DNA"/>
</dbReference>
<dbReference type="RefSeq" id="WP_037921679.1">
    <property type="nucleotide sequence ID" value="NZ_CP054599.1"/>
</dbReference>
<name>A0A073J892_9RHOB</name>
<proteinExistence type="predicted"/>
<evidence type="ECO:0008006" key="3">
    <source>
        <dbReference type="Google" id="ProtNLM"/>
    </source>
</evidence>
<dbReference type="AlphaFoldDB" id="A0A073J892"/>
<keyword evidence="2" id="KW-1185">Reference proteome</keyword>
<dbReference type="InterPro" id="IPR021955">
    <property type="entry name" value="DUF3572"/>
</dbReference>
<dbReference type="GeneID" id="68870713"/>
<dbReference type="OrthoDB" id="7356934at2"/>
<protein>
    <recommendedName>
        <fullName evidence="3">DUF3572 domain-containing protein</fullName>
    </recommendedName>
</protein>